<dbReference type="GO" id="GO:0003677">
    <property type="term" value="F:DNA binding"/>
    <property type="evidence" value="ECO:0007669"/>
    <property type="project" value="UniProtKB-UniRule"/>
</dbReference>
<gene>
    <name evidence="4" type="ORF">ST398NM02_0202</name>
</gene>
<dbReference type="SUPFAM" id="SSF46689">
    <property type="entry name" value="Homeodomain-like"/>
    <property type="match status" value="1"/>
</dbReference>
<dbReference type="InterPro" id="IPR009057">
    <property type="entry name" value="Homeodomain-like_sf"/>
</dbReference>
<proteinExistence type="predicted"/>
<dbReference type="Gene3D" id="1.10.357.10">
    <property type="entry name" value="Tetracycline Repressor, domain 2"/>
    <property type="match status" value="1"/>
</dbReference>
<evidence type="ECO:0000256" key="2">
    <source>
        <dbReference type="PROSITE-ProRule" id="PRU00335"/>
    </source>
</evidence>
<feature type="DNA-binding region" description="H-T-H motif" evidence="2">
    <location>
        <begin position="37"/>
        <end position="56"/>
    </location>
</feature>
<dbReference type="InterPro" id="IPR039532">
    <property type="entry name" value="TetR_C_Firmicutes"/>
</dbReference>
<dbReference type="InterPro" id="IPR050624">
    <property type="entry name" value="HTH-type_Tx_Regulator"/>
</dbReference>
<evidence type="ECO:0000313" key="5">
    <source>
        <dbReference type="Proteomes" id="UP000003093"/>
    </source>
</evidence>
<comment type="caution">
    <text evidence="4">The sequence shown here is derived from an EMBL/GenBank/DDBJ whole genome shotgun (WGS) entry which is preliminary data.</text>
</comment>
<dbReference type="InterPro" id="IPR001647">
    <property type="entry name" value="HTH_TetR"/>
</dbReference>
<dbReference type="PANTHER" id="PTHR43479:SF23">
    <property type="entry name" value="HTH TETR-TYPE DOMAIN-CONTAINING PROTEIN"/>
    <property type="match status" value="1"/>
</dbReference>
<protein>
    <submittedName>
        <fullName evidence="4">Transcriptional regulator, TetR family</fullName>
    </submittedName>
</protein>
<dbReference type="EMBL" id="AIDT01000008">
    <property type="protein sequence ID" value="EIA14048.1"/>
    <property type="molecule type" value="Genomic_DNA"/>
</dbReference>
<name>A0ABC9Q025_STAA5</name>
<accession>A0ABC9Q025</accession>
<dbReference type="PROSITE" id="PS50977">
    <property type="entry name" value="HTH_TETR_2"/>
    <property type="match status" value="1"/>
</dbReference>
<dbReference type="AlphaFoldDB" id="A0ABC9Q025"/>
<reference evidence="4 5" key="1">
    <citation type="journal article" date="2012" name="MBio">
        <title>Identification of a highly transmissible animal-independent Staphylococcus aureus ST398 clone with distinct genomic and cell adhesion properties.</title>
        <authorList>
            <person name="Uhlemann A.C."/>
            <person name="Porcella S.F."/>
            <person name="Trivedi S."/>
            <person name="Sullivan S.B."/>
            <person name="Hafer C."/>
            <person name="Kennedy A.D."/>
            <person name="Barbian K.D."/>
            <person name="McCarthy A.J."/>
            <person name="Street C."/>
            <person name="Hirschberg D.L."/>
            <person name="Lipkin W.I."/>
            <person name="Lindsay J.A."/>
            <person name="DeLeo F.R."/>
            <person name="Lowy F.D."/>
        </authorList>
    </citation>
    <scope>NUCLEOTIDE SEQUENCE [LARGE SCALE GENOMIC DNA]</scope>
    <source>
        <strain evidence="4 5">DR10</strain>
    </source>
</reference>
<keyword evidence="1 2" id="KW-0238">DNA-binding</keyword>
<evidence type="ECO:0000256" key="1">
    <source>
        <dbReference type="ARBA" id="ARBA00023125"/>
    </source>
</evidence>
<feature type="domain" description="HTH tetR-type" evidence="3">
    <location>
        <begin position="14"/>
        <end position="74"/>
    </location>
</feature>
<sequence>MLKMTNKKIDPRVKRTNQYLINAIVKLLNDKDINKISIQNITDSADLTRATFYLHYRDKQDFFNRIVTNVIDDLIDYVKDGHLIASGLNNESDIKNAFTRLFEYIYMNYEFFSVMLSDRGLSQFRPKLESVVQKEIYIPLFHALVKIDGEKTSKFPQHYFLNYITSAHIGVICTWLNDDMNYSPKYMAELLYKLTLEGIFSVVRSEF</sequence>
<evidence type="ECO:0000259" key="3">
    <source>
        <dbReference type="PROSITE" id="PS50977"/>
    </source>
</evidence>
<dbReference type="Pfam" id="PF00440">
    <property type="entry name" value="TetR_N"/>
    <property type="match status" value="1"/>
</dbReference>
<organism evidence="4 5">
    <name type="scientific">Staphylococcus aureus subsp. aureus DR10</name>
    <dbReference type="NCBI Taxonomy" id="1155079"/>
    <lineage>
        <taxon>Bacteria</taxon>
        <taxon>Bacillati</taxon>
        <taxon>Bacillota</taxon>
        <taxon>Bacilli</taxon>
        <taxon>Bacillales</taxon>
        <taxon>Staphylococcaceae</taxon>
        <taxon>Staphylococcus</taxon>
    </lineage>
</organism>
<dbReference type="Proteomes" id="UP000003093">
    <property type="component" value="Unassembled WGS sequence"/>
</dbReference>
<evidence type="ECO:0000313" key="4">
    <source>
        <dbReference type="EMBL" id="EIA14048.1"/>
    </source>
</evidence>
<dbReference type="Pfam" id="PF14278">
    <property type="entry name" value="TetR_C_8"/>
    <property type="match status" value="1"/>
</dbReference>
<dbReference type="PANTHER" id="PTHR43479">
    <property type="entry name" value="ACREF/ENVCD OPERON REPRESSOR-RELATED"/>
    <property type="match status" value="1"/>
</dbReference>